<dbReference type="GO" id="GO:0016491">
    <property type="term" value="F:oxidoreductase activity"/>
    <property type="evidence" value="ECO:0007669"/>
    <property type="project" value="UniProtKB-KW"/>
</dbReference>
<feature type="transmembrane region" description="Helical" evidence="8">
    <location>
        <begin position="98"/>
        <end position="118"/>
    </location>
</feature>
<feature type="transmembrane region" description="Helical" evidence="8">
    <location>
        <begin position="441"/>
        <end position="462"/>
    </location>
</feature>
<comment type="subcellular location">
    <subcellularLocation>
        <location evidence="1">Cell membrane</location>
        <topology evidence="1">Multi-pass membrane protein</topology>
    </subcellularLocation>
    <subcellularLocation>
        <location evidence="7">Membrane</location>
        <topology evidence="7">Multi-pass membrane protein</topology>
    </subcellularLocation>
</comment>
<feature type="transmembrane region" description="Helical" evidence="8">
    <location>
        <begin position="182"/>
        <end position="201"/>
    </location>
</feature>
<evidence type="ECO:0000259" key="9">
    <source>
        <dbReference type="Pfam" id="PF00361"/>
    </source>
</evidence>
<feature type="transmembrane region" description="Helical" evidence="8">
    <location>
        <begin position="1037"/>
        <end position="1055"/>
    </location>
</feature>
<evidence type="ECO:0000256" key="7">
    <source>
        <dbReference type="RuleBase" id="RU000320"/>
    </source>
</evidence>
<feature type="transmembrane region" description="Helical" evidence="8">
    <location>
        <begin position="221"/>
        <end position="238"/>
    </location>
</feature>
<evidence type="ECO:0000256" key="6">
    <source>
        <dbReference type="ARBA" id="ARBA00023136"/>
    </source>
</evidence>
<evidence type="ECO:0000256" key="8">
    <source>
        <dbReference type="SAM" id="Phobius"/>
    </source>
</evidence>
<protein>
    <submittedName>
        <fullName evidence="10">Hydrogenase-4 component B</fullName>
        <ecNumber evidence="10">1.-.-.-</ecNumber>
    </submittedName>
</protein>
<feature type="transmembrane region" description="Helical" evidence="8">
    <location>
        <begin position="532"/>
        <end position="551"/>
    </location>
</feature>
<feature type="transmembrane region" description="Helical" evidence="8">
    <location>
        <begin position="769"/>
        <end position="786"/>
    </location>
</feature>
<evidence type="ECO:0000256" key="3">
    <source>
        <dbReference type="ARBA" id="ARBA00022692"/>
    </source>
</evidence>
<organism evidence="10 11">
    <name type="scientific">Fundidesulfovibrio magnetotacticus</name>
    <dbReference type="NCBI Taxonomy" id="2730080"/>
    <lineage>
        <taxon>Bacteria</taxon>
        <taxon>Pseudomonadati</taxon>
        <taxon>Thermodesulfobacteriota</taxon>
        <taxon>Desulfovibrionia</taxon>
        <taxon>Desulfovibrionales</taxon>
        <taxon>Desulfovibrionaceae</taxon>
        <taxon>Fundidesulfovibrio</taxon>
    </lineage>
</organism>
<feature type="transmembrane region" description="Helical" evidence="8">
    <location>
        <begin position="1172"/>
        <end position="1192"/>
    </location>
</feature>
<dbReference type="PANTHER" id="PTHR42682">
    <property type="entry name" value="HYDROGENASE-4 COMPONENT F"/>
    <property type="match status" value="1"/>
</dbReference>
<dbReference type="PRINTS" id="PR01434">
    <property type="entry name" value="NADHDHGNASE5"/>
</dbReference>
<evidence type="ECO:0000256" key="4">
    <source>
        <dbReference type="ARBA" id="ARBA00022989"/>
    </source>
</evidence>
<feature type="transmembrane region" description="Helical" evidence="8">
    <location>
        <begin position="969"/>
        <end position="992"/>
    </location>
</feature>
<evidence type="ECO:0000313" key="10">
    <source>
        <dbReference type="EMBL" id="GFK94685.1"/>
    </source>
</evidence>
<gene>
    <name evidence="10" type="primary">hyfB</name>
    <name evidence="10" type="ORF">NNJEOMEG_02532</name>
</gene>
<feature type="transmembrane region" description="Helical" evidence="8">
    <location>
        <begin position="468"/>
        <end position="490"/>
    </location>
</feature>
<dbReference type="InterPro" id="IPR052175">
    <property type="entry name" value="ComplexI-like_HydComp"/>
</dbReference>
<feature type="transmembrane region" description="Helical" evidence="8">
    <location>
        <begin position="326"/>
        <end position="344"/>
    </location>
</feature>
<feature type="transmembrane region" description="Helical" evidence="8">
    <location>
        <begin position="825"/>
        <end position="846"/>
    </location>
</feature>
<keyword evidence="5 10" id="KW-0560">Oxidoreductase</keyword>
<comment type="caution">
    <text evidence="10">The sequence shown here is derived from an EMBL/GenBank/DDBJ whole genome shotgun (WGS) entry which is preliminary data.</text>
</comment>
<feature type="transmembrane region" description="Helical" evidence="8">
    <location>
        <begin position="356"/>
        <end position="379"/>
    </location>
</feature>
<dbReference type="GO" id="GO:0005886">
    <property type="term" value="C:plasma membrane"/>
    <property type="evidence" value="ECO:0007669"/>
    <property type="project" value="UniProtKB-SubCell"/>
</dbReference>
<proteinExistence type="predicted"/>
<feature type="transmembrane region" description="Helical" evidence="8">
    <location>
        <begin position="685"/>
        <end position="707"/>
    </location>
</feature>
<dbReference type="Pfam" id="PF00361">
    <property type="entry name" value="Proton_antipo_M"/>
    <property type="match status" value="3"/>
</dbReference>
<feature type="domain" description="NADH:quinone oxidoreductase/Mrp antiporter transmembrane" evidence="9">
    <location>
        <begin position="788"/>
        <end position="1087"/>
    </location>
</feature>
<dbReference type="RefSeq" id="WP_173084992.1">
    <property type="nucleotide sequence ID" value="NZ_BLTE01000011.1"/>
</dbReference>
<feature type="domain" description="NADH:quinone oxidoreductase/Mrp antiporter transmembrane" evidence="9">
    <location>
        <begin position="9"/>
        <end position="147"/>
    </location>
</feature>
<feature type="transmembrane region" description="Helical" evidence="8">
    <location>
        <begin position="304"/>
        <end position="320"/>
    </location>
</feature>
<keyword evidence="6 8" id="KW-0472">Membrane</keyword>
<feature type="transmembrane region" description="Helical" evidence="8">
    <location>
        <begin position="502"/>
        <end position="526"/>
    </location>
</feature>
<keyword evidence="3 7" id="KW-0812">Transmembrane</keyword>
<evidence type="ECO:0000256" key="2">
    <source>
        <dbReference type="ARBA" id="ARBA00022475"/>
    </source>
</evidence>
<feature type="domain" description="NADH:quinone oxidoreductase/Mrp antiporter transmembrane" evidence="9">
    <location>
        <begin position="327"/>
        <end position="613"/>
    </location>
</feature>
<dbReference type="PANTHER" id="PTHR42682:SF4">
    <property type="entry name" value="NADH-UBIQUINONE_PLASTOQUINONE"/>
    <property type="match status" value="1"/>
</dbReference>
<feature type="transmembrane region" description="Helical" evidence="8">
    <location>
        <begin position="563"/>
        <end position="583"/>
    </location>
</feature>
<keyword evidence="4 8" id="KW-1133">Transmembrane helix</keyword>
<feature type="transmembrane region" description="Helical" evidence="8">
    <location>
        <begin position="58"/>
        <end position="77"/>
    </location>
</feature>
<feature type="transmembrane region" description="Helical" evidence="8">
    <location>
        <begin position="939"/>
        <end position="957"/>
    </location>
</feature>
<feature type="transmembrane region" description="Helical" evidence="8">
    <location>
        <begin position="714"/>
        <end position="731"/>
    </location>
</feature>
<feature type="transmembrane region" description="Helical" evidence="8">
    <location>
        <begin position="737"/>
        <end position="757"/>
    </location>
</feature>
<dbReference type="EMBL" id="BLTE01000011">
    <property type="protein sequence ID" value="GFK94685.1"/>
    <property type="molecule type" value="Genomic_DNA"/>
</dbReference>
<dbReference type="InterPro" id="IPR001750">
    <property type="entry name" value="ND/Mrp_TM"/>
</dbReference>
<feature type="transmembrane region" description="Helical" evidence="8">
    <location>
        <begin position="1004"/>
        <end position="1025"/>
    </location>
</feature>
<feature type="transmembrane region" description="Helical" evidence="8">
    <location>
        <begin position="603"/>
        <end position="621"/>
    </location>
</feature>
<dbReference type="EC" id="1.-.-.-" evidence="10"/>
<feature type="transmembrane region" description="Helical" evidence="8">
    <location>
        <begin position="642"/>
        <end position="665"/>
    </location>
</feature>
<name>A0A6V8M2L8_9BACT</name>
<feature type="transmembrane region" description="Helical" evidence="8">
    <location>
        <begin position="250"/>
        <end position="269"/>
    </location>
</feature>
<sequence length="1245" mass="128142">MELPTQLGLLAGAAVAVLAEIAALRSLDRLGRLMAFSALAQAGAALVGMSLGQAAGPVGAASLVLYQTLARVLWWLCLRRMAGGGTLPGLNALRGAGAASPALAACLGLAVFTALGLGPFKAPGGKALIVFAALEGGHWITALALAAAGFAAAVYSIRIVLGVCLEKPGRAAPASATSGLPVVPVVLGALLTLACLFPHPVAGLAQALAGKSGAVLPDLEGGWPLAAAVPFAGAYLVWLAGRAAPRARNLLALALAAATAGCFLLQGGLDPLQTLFGGLFALGGAAVVLYSVGYEAHDEHADRYWFFLFLLVSSLVGLAVERSTGGFFAFWEIMTFSSTLLVAHKQSREALDAAKLYFIMCAGGALALQVGLLALAAAAPGASLLATGQALAAYGPAASAGLALLMLAGFGVKAGLFPLHAWLPAAHPVAPSSISAPLSGLLTKAGVLGLAVLAPLFASGALNGGGQTLGWLLSLAAGITFVLGELMALAQRDIKRMLAYSTLAQIGEITLILALGTHAATAGALAHAVNHAVMKDLLFLAAGALILRAGTQRLEGLAGLGKAMPFTGACMAVGLVSIMGLPLTGGFFSKYLMLTAAVDAGHAWTAALILAGSLVGCVYYGRILRVLFFTPYEGTPVEEAPWTMRAAVGLLAVAALVSGAFPQAWTSMVLPAANALVPAAQALPLLSVPWSASALLPLAGAVAAIVWRRDLRRAGIWATACLGLAFVALLAEWSAWGGFQMAFAGLVLALGVCNMAYSTGYMSHSHTPWRFLASFCVMIAGLVGMAGAETLLAFFCFWEIMSSWPLYFAILHEETPAARREATKYFLFNLAGASILFMGLLLLTGAAGGGSFAQVSALFAAQAPSAWGFSAALVIAGLLMKAAMLPVRIDWQMHPATAPTPVSGYISAMLLKSAPFGIVLLRFVWAQGISPESAQVLDALLYVGAWIGGATILYAGIQALVQTGIKEMLIYSTVSQLGYVVLGVCLATPLGLMGGLLHLFNHMLFKNLAFLCAGALMFSTHAHSLHELGGIGRRMPWTLAAFGCALLAAAGMPLFNGFASKYVLYYALIDQGEWALAVVAILTSVVTLAYFLKFLHTAFFGQPSAKALHASEPGLLMRAPILILAGLCLLTGLFPGLALKPIASFVRDFGLAAPSVGLSGILEGPGAMDNTLLGFMILLTGLGVWTAVSRLARNARRTAIHTCGQLVDPASTHVGPADVFATPLSLLTRLSRGHFRVPRHGGSHD</sequence>
<reference evidence="10 11" key="2">
    <citation type="submission" date="2020-05" db="EMBL/GenBank/DDBJ databases">
        <title>Draft genome sequence of Desulfovibrio sp. strainFSS-1.</title>
        <authorList>
            <person name="Shimoshige H."/>
            <person name="Kobayashi H."/>
            <person name="Maekawa T."/>
        </authorList>
    </citation>
    <scope>NUCLEOTIDE SEQUENCE [LARGE SCALE GENOMIC DNA]</scope>
    <source>
        <strain evidence="10 11">SIID29052-01</strain>
    </source>
</reference>
<feature type="transmembrane region" description="Helical" evidence="8">
    <location>
        <begin position="792"/>
        <end position="813"/>
    </location>
</feature>
<evidence type="ECO:0000313" key="11">
    <source>
        <dbReference type="Proteomes" id="UP000494245"/>
    </source>
</evidence>
<feature type="transmembrane region" description="Helical" evidence="8">
    <location>
        <begin position="905"/>
        <end position="927"/>
    </location>
</feature>
<feature type="transmembrane region" description="Helical" evidence="8">
    <location>
        <begin position="1075"/>
        <end position="1095"/>
    </location>
</feature>
<accession>A0A6V8M2L8</accession>
<keyword evidence="11" id="KW-1185">Reference proteome</keyword>
<feature type="transmembrane region" description="Helical" evidence="8">
    <location>
        <begin position="6"/>
        <end position="24"/>
    </location>
</feature>
<feature type="transmembrane region" description="Helical" evidence="8">
    <location>
        <begin position="866"/>
        <end position="884"/>
    </location>
</feature>
<feature type="transmembrane region" description="Helical" evidence="8">
    <location>
        <begin position="275"/>
        <end position="292"/>
    </location>
</feature>
<evidence type="ECO:0000256" key="5">
    <source>
        <dbReference type="ARBA" id="ARBA00023002"/>
    </source>
</evidence>
<dbReference type="AlphaFoldDB" id="A0A6V8M2L8"/>
<dbReference type="Proteomes" id="UP000494245">
    <property type="component" value="Unassembled WGS sequence"/>
</dbReference>
<keyword evidence="2" id="KW-1003">Cell membrane</keyword>
<evidence type="ECO:0000256" key="1">
    <source>
        <dbReference type="ARBA" id="ARBA00004651"/>
    </source>
</evidence>
<reference evidence="10 11" key="1">
    <citation type="submission" date="2020-04" db="EMBL/GenBank/DDBJ databases">
        <authorList>
            <consortium name="Desulfovibrio sp. FSS-1 genome sequencing consortium"/>
            <person name="Shimoshige H."/>
            <person name="Kobayashi H."/>
            <person name="Maekawa T."/>
        </authorList>
    </citation>
    <scope>NUCLEOTIDE SEQUENCE [LARGE SCALE GENOMIC DNA]</scope>
    <source>
        <strain evidence="10 11">SIID29052-01</strain>
    </source>
</reference>
<feature type="transmembrane region" description="Helical" evidence="8">
    <location>
        <begin position="391"/>
        <end position="412"/>
    </location>
</feature>
<feature type="transmembrane region" description="Helical" evidence="8">
    <location>
        <begin position="138"/>
        <end position="161"/>
    </location>
</feature>
<feature type="transmembrane region" description="Helical" evidence="8">
    <location>
        <begin position="1115"/>
        <end position="1138"/>
    </location>
</feature>